<dbReference type="InterPro" id="IPR043519">
    <property type="entry name" value="NT_sf"/>
</dbReference>
<dbReference type="Gene3D" id="3.30.460.10">
    <property type="entry name" value="Beta Polymerase, domain 2"/>
    <property type="match status" value="1"/>
</dbReference>
<dbReference type="GO" id="GO:0016740">
    <property type="term" value="F:transferase activity"/>
    <property type="evidence" value="ECO:0007669"/>
    <property type="project" value="UniProtKB-KW"/>
</dbReference>
<organism evidence="1 2">
    <name type="scientific">Mesobacillus persicus</name>
    <dbReference type="NCBI Taxonomy" id="930146"/>
    <lineage>
        <taxon>Bacteria</taxon>
        <taxon>Bacillati</taxon>
        <taxon>Bacillota</taxon>
        <taxon>Bacilli</taxon>
        <taxon>Bacillales</taxon>
        <taxon>Bacillaceae</taxon>
        <taxon>Mesobacillus</taxon>
    </lineage>
</organism>
<dbReference type="Pfam" id="PF04229">
    <property type="entry name" value="GrpB"/>
    <property type="match status" value="1"/>
</dbReference>
<keyword evidence="2" id="KW-1185">Reference proteome</keyword>
<dbReference type="AlphaFoldDB" id="A0A1H8BWT6"/>
<sequence length="175" mass="20382">MSKRKVEVIPYSPQWKERFNEEQSLFRELFGNGKVAIYHIGSTSVPGLSAKPIIDILIEAERMDLVDSVTAEIEKAGYEPKGENGIPGRRFFQKSDENGVRTFHVHAFEKGNPEIYRHLVFRDYLRAHPEQAKRYGEIKQWAAVEHTYDIEGYMDEKESIIKELEHLAFKWKPSN</sequence>
<dbReference type="PANTHER" id="PTHR34822:SF1">
    <property type="entry name" value="GRPB FAMILY PROTEIN"/>
    <property type="match status" value="1"/>
</dbReference>
<dbReference type="EMBL" id="FOBW01000006">
    <property type="protein sequence ID" value="SEM87381.1"/>
    <property type="molecule type" value="Genomic_DNA"/>
</dbReference>
<evidence type="ECO:0000313" key="2">
    <source>
        <dbReference type="Proteomes" id="UP000198553"/>
    </source>
</evidence>
<protein>
    <submittedName>
        <fullName evidence="1">GrpB domain, predicted nucleotidyltransferase, UPF0157 family</fullName>
    </submittedName>
</protein>
<accession>A0A1H8BWT6</accession>
<dbReference type="RefSeq" id="WP_090744774.1">
    <property type="nucleotide sequence ID" value="NZ_FOBW01000006.1"/>
</dbReference>
<evidence type="ECO:0000313" key="1">
    <source>
        <dbReference type="EMBL" id="SEM87381.1"/>
    </source>
</evidence>
<dbReference type="InterPro" id="IPR007344">
    <property type="entry name" value="GrpB/CoaE"/>
</dbReference>
<gene>
    <name evidence="1" type="ORF">SAMN05192533_106196</name>
</gene>
<dbReference type="Proteomes" id="UP000198553">
    <property type="component" value="Unassembled WGS sequence"/>
</dbReference>
<dbReference type="SUPFAM" id="SSF81301">
    <property type="entry name" value="Nucleotidyltransferase"/>
    <property type="match status" value="1"/>
</dbReference>
<reference evidence="2" key="1">
    <citation type="submission" date="2016-10" db="EMBL/GenBank/DDBJ databases">
        <authorList>
            <person name="Varghese N."/>
            <person name="Submissions S."/>
        </authorList>
    </citation>
    <scope>NUCLEOTIDE SEQUENCE [LARGE SCALE GENOMIC DNA]</scope>
    <source>
        <strain evidence="2">B48,IBRC-M 10115,DSM 25386,CECT 8001</strain>
    </source>
</reference>
<dbReference type="STRING" id="930146.SAMN05192533_106196"/>
<dbReference type="PANTHER" id="PTHR34822">
    <property type="entry name" value="GRPB DOMAIN PROTEIN (AFU_ORTHOLOGUE AFUA_1G01530)"/>
    <property type="match status" value="1"/>
</dbReference>
<dbReference type="OrthoDB" id="9799092at2"/>
<proteinExistence type="predicted"/>
<name>A0A1H8BWT6_9BACI</name>
<keyword evidence="1" id="KW-0808">Transferase</keyword>